<dbReference type="EMBL" id="VENP01000001">
    <property type="protein sequence ID" value="TNU77303.1"/>
    <property type="molecule type" value="Genomic_DNA"/>
</dbReference>
<dbReference type="InterPro" id="IPR050832">
    <property type="entry name" value="Bact_Acetyltransf"/>
</dbReference>
<proteinExistence type="predicted"/>
<comment type="caution">
    <text evidence="4">The sequence shown here is derived from an EMBL/GenBank/DDBJ whole genome shotgun (WGS) entry which is preliminary data.</text>
</comment>
<dbReference type="Gene3D" id="3.40.630.30">
    <property type="match status" value="1"/>
</dbReference>
<keyword evidence="5" id="KW-1185">Reference proteome</keyword>
<protein>
    <submittedName>
        <fullName evidence="4">GNAT family N-acetyltransferase</fullName>
    </submittedName>
</protein>
<dbReference type="InterPro" id="IPR025289">
    <property type="entry name" value="DUF4081"/>
</dbReference>
<keyword evidence="2" id="KW-0012">Acyltransferase</keyword>
<reference evidence="4 5" key="1">
    <citation type="submission" date="2019-06" db="EMBL/GenBank/DDBJ databases">
        <title>Draft genome sequence of Miniimonas arenae KCTC 19750T isolated from sea sand.</title>
        <authorList>
            <person name="Park S.-J."/>
        </authorList>
    </citation>
    <scope>NUCLEOTIDE SEQUENCE [LARGE SCALE GENOMIC DNA]</scope>
    <source>
        <strain evidence="4 5">KCTC 19750</strain>
    </source>
</reference>
<evidence type="ECO:0000259" key="3">
    <source>
        <dbReference type="PROSITE" id="PS51186"/>
    </source>
</evidence>
<dbReference type="InterPro" id="IPR016794">
    <property type="entry name" value="UCP21603_acetyltransf"/>
</dbReference>
<dbReference type="PROSITE" id="PS51186">
    <property type="entry name" value="GNAT"/>
    <property type="match status" value="1"/>
</dbReference>
<dbReference type="Pfam" id="PF00583">
    <property type="entry name" value="Acetyltransf_1"/>
    <property type="match status" value="1"/>
</dbReference>
<organism evidence="4 5">
    <name type="scientific">Miniimonas arenae</name>
    <dbReference type="NCBI Taxonomy" id="676201"/>
    <lineage>
        <taxon>Bacteria</taxon>
        <taxon>Bacillati</taxon>
        <taxon>Actinomycetota</taxon>
        <taxon>Actinomycetes</taxon>
        <taxon>Micrococcales</taxon>
        <taxon>Beutenbergiaceae</taxon>
        <taxon>Miniimonas</taxon>
    </lineage>
</organism>
<feature type="domain" description="N-acetyltransferase" evidence="3">
    <location>
        <begin position="142"/>
        <end position="285"/>
    </location>
</feature>
<dbReference type="InterPro" id="IPR000182">
    <property type="entry name" value="GNAT_dom"/>
</dbReference>
<evidence type="ECO:0000256" key="2">
    <source>
        <dbReference type="ARBA" id="ARBA00023315"/>
    </source>
</evidence>
<dbReference type="CDD" id="cd04301">
    <property type="entry name" value="NAT_SF"/>
    <property type="match status" value="1"/>
</dbReference>
<dbReference type="Pfam" id="PF13312">
    <property type="entry name" value="DUF4081"/>
    <property type="match status" value="1"/>
</dbReference>
<evidence type="ECO:0000256" key="1">
    <source>
        <dbReference type="ARBA" id="ARBA00022679"/>
    </source>
</evidence>
<dbReference type="OrthoDB" id="5241264at2"/>
<evidence type="ECO:0000313" key="4">
    <source>
        <dbReference type="EMBL" id="TNU77303.1"/>
    </source>
</evidence>
<dbReference type="PIRSF" id="PIRSF021603">
    <property type="entry name" value="UCP21603_acetyltransf"/>
    <property type="match status" value="1"/>
</dbReference>
<dbReference type="AlphaFoldDB" id="A0A5C5BGX6"/>
<dbReference type="InterPro" id="IPR016181">
    <property type="entry name" value="Acyl_CoA_acyltransferase"/>
</dbReference>
<dbReference type="Proteomes" id="UP000313849">
    <property type="component" value="Unassembled WGS sequence"/>
</dbReference>
<gene>
    <name evidence="4" type="ORF">FH969_00600</name>
</gene>
<sequence>MAGVRWAAASGARPLRPEDLGAAYALCARDPVAAVLASVRLDESGVRSYAGAGAWGTFEHGELQALAWVGPNIVPVSPSGRGLDQIAGAVIEQGRRFASLVGDATAVHAVWNRLALAWPEPRQVREQPSLALATPPRIPGDVRVRPARPDEIDVMLPASVAMFTEEYGYSPLSAGGGYAARVRQLLEAGRSFVVMEGEGPTARVLFKAEIGAMSLGVAQIQGVWVAPDARGRGLGAAGTAAVVERARELGARTVSLYVNDYNTAARRTYRRVGFDQVGGYTTIVL</sequence>
<dbReference type="GO" id="GO:0016747">
    <property type="term" value="F:acyltransferase activity, transferring groups other than amino-acyl groups"/>
    <property type="evidence" value="ECO:0007669"/>
    <property type="project" value="InterPro"/>
</dbReference>
<evidence type="ECO:0000313" key="5">
    <source>
        <dbReference type="Proteomes" id="UP000313849"/>
    </source>
</evidence>
<dbReference type="PANTHER" id="PTHR43877">
    <property type="entry name" value="AMINOALKYLPHOSPHONATE N-ACETYLTRANSFERASE-RELATED-RELATED"/>
    <property type="match status" value="1"/>
</dbReference>
<dbReference type="SUPFAM" id="SSF55729">
    <property type="entry name" value="Acyl-CoA N-acyltransferases (Nat)"/>
    <property type="match status" value="1"/>
</dbReference>
<name>A0A5C5BGX6_9MICO</name>
<keyword evidence="1 4" id="KW-0808">Transferase</keyword>
<accession>A0A5C5BGX6</accession>